<proteinExistence type="predicted"/>
<name>A0A2P2NDR2_RHIMU</name>
<reference evidence="1" key="1">
    <citation type="submission" date="2018-02" db="EMBL/GenBank/DDBJ databases">
        <title>Rhizophora mucronata_Transcriptome.</title>
        <authorList>
            <person name="Meera S.P."/>
            <person name="Sreeshan A."/>
            <person name="Augustine A."/>
        </authorList>
    </citation>
    <scope>NUCLEOTIDE SEQUENCE</scope>
    <source>
        <tissue evidence="1">Leaf</tissue>
    </source>
</reference>
<organism evidence="1">
    <name type="scientific">Rhizophora mucronata</name>
    <name type="common">Asiatic mangrove</name>
    <dbReference type="NCBI Taxonomy" id="61149"/>
    <lineage>
        <taxon>Eukaryota</taxon>
        <taxon>Viridiplantae</taxon>
        <taxon>Streptophyta</taxon>
        <taxon>Embryophyta</taxon>
        <taxon>Tracheophyta</taxon>
        <taxon>Spermatophyta</taxon>
        <taxon>Magnoliopsida</taxon>
        <taxon>eudicotyledons</taxon>
        <taxon>Gunneridae</taxon>
        <taxon>Pentapetalae</taxon>
        <taxon>rosids</taxon>
        <taxon>fabids</taxon>
        <taxon>Malpighiales</taxon>
        <taxon>Rhizophoraceae</taxon>
        <taxon>Rhizophora</taxon>
    </lineage>
</organism>
<dbReference type="EMBL" id="GGEC01060113">
    <property type="protein sequence ID" value="MBX40597.1"/>
    <property type="molecule type" value="Transcribed_RNA"/>
</dbReference>
<sequence length="15" mass="1740">MCCLSLILWKVLNGF</sequence>
<evidence type="ECO:0000313" key="1">
    <source>
        <dbReference type="EMBL" id="MBX40597.1"/>
    </source>
</evidence>
<accession>A0A2P2NDR2</accession>
<protein>
    <submittedName>
        <fullName evidence="1">Uncharacterized protein</fullName>
    </submittedName>
</protein>